<comment type="subcellular location">
    <subcellularLocation>
        <location evidence="1">Membrane</location>
        <topology evidence="1">Multi-pass membrane protein</topology>
    </subcellularLocation>
</comment>
<feature type="transmembrane region" description="Helical" evidence="5">
    <location>
        <begin position="79"/>
        <end position="112"/>
    </location>
</feature>
<dbReference type="RefSeq" id="WP_105729570.1">
    <property type="nucleotide sequence ID" value="NZ_PVLR01000022.1"/>
</dbReference>
<sequence>MSLLLDSCWRALAYCLHPRVVLLSLLPVLLMAAGVFALGYYLWYPAQAELGAWLESWALLAPLHAWLEHSGLSQLGSVFLPLLLLVLITPLLVLLALLLVGLFMTPAMVKLVAQRRFAHLEPKRGAGLLDSLAWSLGSTLLALLMLLASLPLWLLPPLALLLPPLVWGWLSYRVFAFDALADHADRAERVQLLAQHRSSLWLMGLICGLLGAAPSLLWASGAMFIAMAPLLVPLAVWVYALVFAFSSLWFAHYLLAALARLRAQSTVTSPVIE</sequence>
<proteinExistence type="predicted"/>
<dbReference type="Proteomes" id="UP000238326">
    <property type="component" value="Unassembled WGS sequence"/>
</dbReference>
<evidence type="ECO:0000256" key="4">
    <source>
        <dbReference type="ARBA" id="ARBA00023136"/>
    </source>
</evidence>
<dbReference type="OrthoDB" id="8565703at2"/>
<dbReference type="InterPro" id="IPR059112">
    <property type="entry name" value="CysZ/EI24"/>
</dbReference>
<evidence type="ECO:0000256" key="2">
    <source>
        <dbReference type="ARBA" id="ARBA00022692"/>
    </source>
</evidence>
<feature type="transmembrane region" description="Helical" evidence="5">
    <location>
        <begin position="132"/>
        <end position="154"/>
    </location>
</feature>
<dbReference type="Pfam" id="PF07264">
    <property type="entry name" value="EI24"/>
    <property type="match status" value="1"/>
</dbReference>
<dbReference type="AlphaFoldDB" id="A0A2S9KEQ6"/>
<comment type="caution">
    <text evidence="6">The sequence shown here is derived from an EMBL/GenBank/DDBJ whole genome shotgun (WGS) entry which is preliminary data.</text>
</comment>
<evidence type="ECO:0000256" key="1">
    <source>
        <dbReference type="ARBA" id="ARBA00004141"/>
    </source>
</evidence>
<evidence type="ECO:0008006" key="8">
    <source>
        <dbReference type="Google" id="ProtNLM"/>
    </source>
</evidence>
<evidence type="ECO:0000256" key="3">
    <source>
        <dbReference type="ARBA" id="ARBA00022989"/>
    </source>
</evidence>
<feature type="transmembrane region" description="Helical" evidence="5">
    <location>
        <begin position="20"/>
        <end position="43"/>
    </location>
</feature>
<evidence type="ECO:0000313" key="7">
    <source>
        <dbReference type="Proteomes" id="UP000238326"/>
    </source>
</evidence>
<keyword evidence="7" id="KW-1185">Reference proteome</keyword>
<evidence type="ECO:0000256" key="5">
    <source>
        <dbReference type="SAM" id="Phobius"/>
    </source>
</evidence>
<reference evidence="6 7" key="1">
    <citation type="submission" date="2018-03" db="EMBL/GenBank/DDBJ databases">
        <title>Comparative genomics illustrates the genes involved in a hyperalkaliphilic mechanisms of Serpentinomonas isolated from highly-alkaline calcium-rich serpentinized springs.</title>
        <authorList>
            <person name="Suzuki S."/>
            <person name="Ishii S."/>
            <person name="Walworth N."/>
            <person name="Bird L."/>
            <person name="Kuenen J.G."/>
            <person name="Nealson K.H."/>
        </authorList>
    </citation>
    <scope>NUCLEOTIDE SEQUENCE [LARGE SCALE GENOMIC DNA]</scope>
    <source>
        <strain evidence="6 7">83</strain>
    </source>
</reference>
<protein>
    <recommendedName>
        <fullName evidence="8">EI24 domain-containing protein</fullName>
    </recommendedName>
</protein>
<organism evidence="6 7">
    <name type="scientific">Malikia spinosa</name>
    <dbReference type="NCBI Taxonomy" id="86180"/>
    <lineage>
        <taxon>Bacteria</taxon>
        <taxon>Pseudomonadati</taxon>
        <taxon>Pseudomonadota</taxon>
        <taxon>Betaproteobacteria</taxon>
        <taxon>Burkholderiales</taxon>
        <taxon>Comamonadaceae</taxon>
        <taxon>Malikia</taxon>
    </lineage>
</organism>
<gene>
    <name evidence="6" type="ORF">C6P61_08845</name>
</gene>
<evidence type="ECO:0000313" key="6">
    <source>
        <dbReference type="EMBL" id="PRD68931.1"/>
    </source>
</evidence>
<dbReference type="EMBL" id="PVLR01000022">
    <property type="protein sequence ID" value="PRD68931.1"/>
    <property type="molecule type" value="Genomic_DNA"/>
</dbReference>
<feature type="transmembrane region" description="Helical" evidence="5">
    <location>
        <begin position="160"/>
        <end position="180"/>
    </location>
</feature>
<accession>A0A2S9KEQ6</accession>
<feature type="transmembrane region" description="Helical" evidence="5">
    <location>
        <begin position="200"/>
        <end position="228"/>
    </location>
</feature>
<keyword evidence="4 5" id="KW-0472">Membrane</keyword>
<name>A0A2S9KEQ6_9BURK</name>
<keyword evidence="3 5" id="KW-1133">Transmembrane helix</keyword>
<feature type="transmembrane region" description="Helical" evidence="5">
    <location>
        <begin position="234"/>
        <end position="255"/>
    </location>
</feature>
<keyword evidence="2 5" id="KW-0812">Transmembrane</keyword>